<dbReference type="Proteomes" id="UP000807342">
    <property type="component" value="Unassembled WGS sequence"/>
</dbReference>
<gene>
    <name evidence="2" type="ORF">P691DRAFT_441691</name>
</gene>
<evidence type="ECO:0000313" key="2">
    <source>
        <dbReference type="EMBL" id="KAF9442911.1"/>
    </source>
</evidence>
<sequence>MLSPPATGFPYNRPQKPDNQGGLHLTPSRPNFVLHLLTGLSCHVPGKEGSSYPPSTYLTPAFILNGVSVAIINGTETVVKRIQSFVKLGESQWSFSTTLVMFLLFFLSEITSLKRSHRPFDSEGISAKSVALLPETPRRSVSSITPDPSSPYPCPQSRLLPFRQHT</sequence>
<protein>
    <submittedName>
        <fullName evidence="2">Uncharacterized protein</fullName>
    </submittedName>
</protein>
<dbReference type="EMBL" id="MU151547">
    <property type="protein sequence ID" value="KAF9442911.1"/>
    <property type="molecule type" value="Genomic_DNA"/>
</dbReference>
<evidence type="ECO:0000256" key="1">
    <source>
        <dbReference type="SAM" id="MobiDB-lite"/>
    </source>
</evidence>
<name>A0A9P6BWH7_9AGAR</name>
<dbReference type="AlphaFoldDB" id="A0A9P6BWH7"/>
<keyword evidence="3" id="KW-1185">Reference proteome</keyword>
<organism evidence="2 3">
    <name type="scientific">Macrolepiota fuliginosa MF-IS2</name>
    <dbReference type="NCBI Taxonomy" id="1400762"/>
    <lineage>
        <taxon>Eukaryota</taxon>
        <taxon>Fungi</taxon>
        <taxon>Dikarya</taxon>
        <taxon>Basidiomycota</taxon>
        <taxon>Agaricomycotina</taxon>
        <taxon>Agaricomycetes</taxon>
        <taxon>Agaricomycetidae</taxon>
        <taxon>Agaricales</taxon>
        <taxon>Agaricineae</taxon>
        <taxon>Agaricaceae</taxon>
        <taxon>Macrolepiota</taxon>
    </lineage>
</organism>
<feature type="region of interest" description="Disordered" evidence="1">
    <location>
        <begin position="137"/>
        <end position="156"/>
    </location>
</feature>
<proteinExistence type="predicted"/>
<accession>A0A9P6BWH7</accession>
<evidence type="ECO:0000313" key="3">
    <source>
        <dbReference type="Proteomes" id="UP000807342"/>
    </source>
</evidence>
<comment type="caution">
    <text evidence="2">The sequence shown here is derived from an EMBL/GenBank/DDBJ whole genome shotgun (WGS) entry which is preliminary data.</text>
</comment>
<reference evidence="2" key="1">
    <citation type="submission" date="2020-11" db="EMBL/GenBank/DDBJ databases">
        <authorList>
            <consortium name="DOE Joint Genome Institute"/>
            <person name="Ahrendt S."/>
            <person name="Riley R."/>
            <person name="Andreopoulos W."/>
            <person name="Labutti K."/>
            <person name="Pangilinan J."/>
            <person name="Ruiz-Duenas F.J."/>
            <person name="Barrasa J.M."/>
            <person name="Sanchez-Garcia M."/>
            <person name="Camarero S."/>
            <person name="Miyauchi S."/>
            <person name="Serrano A."/>
            <person name="Linde D."/>
            <person name="Babiker R."/>
            <person name="Drula E."/>
            <person name="Ayuso-Fernandez I."/>
            <person name="Pacheco R."/>
            <person name="Padilla G."/>
            <person name="Ferreira P."/>
            <person name="Barriuso J."/>
            <person name="Kellner H."/>
            <person name="Castanera R."/>
            <person name="Alfaro M."/>
            <person name="Ramirez L."/>
            <person name="Pisabarro A.G."/>
            <person name="Kuo A."/>
            <person name="Tritt A."/>
            <person name="Lipzen A."/>
            <person name="He G."/>
            <person name="Yan M."/>
            <person name="Ng V."/>
            <person name="Cullen D."/>
            <person name="Martin F."/>
            <person name="Rosso M.-N."/>
            <person name="Henrissat B."/>
            <person name="Hibbett D."/>
            <person name="Martinez A.T."/>
            <person name="Grigoriev I.V."/>
        </authorList>
    </citation>
    <scope>NUCLEOTIDE SEQUENCE</scope>
    <source>
        <strain evidence="2">MF-IS2</strain>
    </source>
</reference>
<feature type="region of interest" description="Disordered" evidence="1">
    <location>
        <begin position="1"/>
        <end position="23"/>
    </location>
</feature>